<evidence type="ECO:0000256" key="5">
    <source>
        <dbReference type="ARBA" id="ARBA00022989"/>
    </source>
</evidence>
<comment type="similarity">
    <text evidence="2">Belongs to the nucleobase:cation symporter-2 (NCS2) (TC 2.A.40) family. Azg-like subfamily.</text>
</comment>
<protein>
    <submittedName>
        <fullName evidence="8">NCS2 family permease</fullName>
    </submittedName>
</protein>
<feature type="transmembrane region" description="Helical" evidence="7">
    <location>
        <begin position="337"/>
        <end position="353"/>
    </location>
</feature>
<feature type="transmembrane region" description="Helical" evidence="7">
    <location>
        <begin position="406"/>
        <end position="422"/>
    </location>
</feature>
<organism evidence="8 9">
    <name type="scientific">Polycladospora coralii</name>
    <dbReference type="NCBI Taxonomy" id="2771432"/>
    <lineage>
        <taxon>Bacteria</taxon>
        <taxon>Bacillati</taxon>
        <taxon>Bacillota</taxon>
        <taxon>Bacilli</taxon>
        <taxon>Bacillales</taxon>
        <taxon>Thermoactinomycetaceae</taxon>
        <taxon>Polycladospora</taxon>
    </lineage>
</organism>
<feature type="transmembrane region" description="Helical" evidence="7">
    <location>
        <begin position="233"/>
        <end position="255"/>
    </location>
</feature>
<evidence type="ECO:0000313" key="9">
    <source>
        <dbReference type="Proteomes" id="UP000661691"/>
    </source>
</evidence>
<dbReference type="RefSeq" id="WP_191138547.1">
    <property type="nucleotide sequence ID" value="NZ_JACXAG020000001.1"/>
</dbReference>
<evidence type="ECO:0000256" key="1">
    <source>
        <dbReference type="ARBA" id="ARBA00004141"/>
    </source>
</evidence>
<evidence type="ECO:0000256" key="6">
    <source>
        <dbReference type="ARBA" id="ARBA00023136"/>
    </source>
</evidence>
<gene>
    <name evidence="8" type="ORF">IC620_04655</name>
</gene>
<dbReference type="AlphaFoldDB" id="A0A926N8D3"/>
<keyword evidence="3" id="KW-0813">Transport</keyword>
<keyword evidence="4 7" id="KW-0812">Transmembrane</keyword>
<feature type="transmembrane region" description="Helical" evidence="7">
    <location>
        <begin position="193"/>
        <end position="213"/>
    </location>
</feature>
<evidence type="ECO:0000313" key="8">
    <source>
        <dbReference type="EMBL" id="MBD1371647.1"/>
    </source>
</evidence>
<evidence type="ECO:0000256" key="3">
    <source>
        <dbReference type="ARBA" id="ARBA00022448"/>
    </source>
</evidence>
<dbReference type="InterPro" id="IPR045018">
    <property type="entry name" value="Azg-like"/>
</dbReference>
<evidence type="ECO:0000256" key="2">
    <source>
        <dbReference type="ARBA" id="ARBA00005697"/>
    </source>
</evidence>
<dbReference type="Pfam" id="PF00860">
    <property type="entry name" value="Xan_ur_permease"/>
    <property type="match status" value="1"/>
</dbReference>
<dbReference type="GO" id="GO:0005886">
    <property type="term" value="C:plasma membrane"/>
    <property type="evidence" value="ECO:0007669"/>
    <property type="project" value="TreeGrafter"/>
</dbReference>
<accession>A0A926N8D3</accession>
<name>A0A926N8D3_9BACL</name>
<feature type="transmembrane region" description="Helical" evidence="7">
    <location>
        <begin position="130"/>
        <end position="149"/>
    </location>
</feature>
<feature type="transmembrane region" description="Helical" evidence="7">
    <location>
        <begin position="99"/>
        <end position="118"/>
    </location>
</feature>
<feature type="transmembrane region" description="Helical" evidence="7">
    <location>
        <begin position="73"/>
        <end position="93"/>
    </location>
</feature>
<dbReference type="Proteomes" id="UP000661691">
    <property type="component" value="Unassembled WGS sequence"/>
</dbReference>
<feature type="transmembrane region" description="Helical" evidence="7">
    <location>
        <begin position="20"/>
        <end position="40"/>
    </location>
</feature>
<feature type="transmembrane region" description="Helical" evidence="7">
    <location>
        <begin position="169"/>
        <end position="186"/>
    </location>
</feature>
<reference evidence="8" key="1">
    <citation type="submission" date="2020-09" db="EMBL/GenBank/DDBJ databases">
        <title>A novel bacterium of genus Hazenella, isolated from South China Sea.</title>
        <authorList>
            <person name="Huang H."/>
            <person name="Mo K."/>
            <person name="Hu Y."/>
        </authorList>
    </citation>
    <scope>NUCLEOTIDE SEQUENCE</scope>
    <source>
        <strain evidence="8">IB182357</strain>
    </source>
</reference>
<dbReference type="PANTHER" id="PTHR43337">
    <property type="entry name" value="XANTHINE/URACIL PERMEASE C887.17-RELATED"/>
    <property type="match status" value="1"/>
</dbReference>
<dbReference type="GO" id="GO:0005345">
    <property type="term" value="F:purine nucleobase transmembrane transporter activity"/>
    <property type="evidence" value="ECO:0007669"/>
    <property type="project" value="TreeGrafter"/>
</dbReference>
<evidence type="ECO:0000256" key="7">
    <source>
        <dbReference type="SAM" id="Phobius"/>
    </source>
</evidence>
<keyword evidence="5 7" id="KW-1133">Transmembrane helix</keyword>
<keyword evidence="6 7" id="KW-0472">Membrane</keyword>
<feature type="transmembrane region" description="Helical" evidence="7">
    <location>
        <begin position="309"/>
        <end position="330"/>
    </location>
</feature>
<feature type="transmembrane region" description="Helical" evidence="7">
    <location>
        <begin position="365"/>
        <end position="394"/>
    </location>
</feature>
<keyword evidence="9" id="KW-1185">Reference proteome</keyword>
<dbReference type="PANTHER" id="PTHR43337:SF2">
    <property type="entry name" value="XANTHINE_URACIL PERMEASE"/>
    <property type="match status" value="1"/>
</dbReference>
<evidence type="ECO:0000256" key="4">
    <source>
        <dbReference type="ARBA" id="ARBA00022692"/>
    </source>
</evidence>
<sequence length="423" mass="44965">MNRLFSLKTHQTTGKQEVLAGLTSFFTVVYIIIVNGRIIADAGIPLSAAIMATALTSFFGCLLIGLWANAPLVLVPGMGVNAFFTYTIVHGMGLNWQEALTVVFISGLLYMIVAFTSLSGTISRAIPSSLKQAITVGVGLLIAFIGLQKGGLVIADSNTSVAIGDLGEPNVWLTLFALVTTFVLFARNVRGHFLIAILITTVAGAVSGIHYPIESNEHTFSISTYLEVIGSFSFSSIGTFAFWSASFVLTMVLVFENMGLIQGMLTDQSKFKRSFQANAISSAASGFLGTSPTVASLESATGIASGGKTGLTAVTAGLLFLLSLFFIPFIKWIPDSAIAAVLIVVGGLMMQEVKHIPFHDFSEGFPAFITLLLIPLTYSIPDGIAFGFISYAILKIAVGKRKDASATFYVIALLFLLQLILHG</sequence>
<dbReference type="EMBL" id="JACXAH010000005">
    <property type="protein sequence ID" value="MBD1371647.1"/>
    <property type="molecule type" value="Genomic_DNA"/>
</dbReference>
<comment type="subcellular location">
    <subcellularLocation>
        <location evidence="1">Membrane</location>
        <topology evidence="1">Multi-pass membrane protein</topology>
    </subcellularLocation>
</comment>
<proteinExistence type="inferred from homology"/>
<dbReference type="InterPro" id="IPR006043">
    <property type="entry name" value="NCS2"/>
</dbReference>
<feature type="transmembrane region" description="Helical" evidence="7">
    <location>
        <begin position="46"/>
        <end position="66"/>
    </location>
</feature>
<feature type="transmembrane region" description="Helical" evidence="7">
    <location>
        <begin position="275"/>
        <end position="297"/>
    </location>
</feature>
<comment type="caution">
    <text evidence="8">The sequence shown here is derived from an EMBL/GenBank/DDBJ whole genome shotgun (WGS) entry which is preliminary data.</text>
</comment>